<dbReference type="Proteomes" id="UP001295684">
    <property type="component" value="Unassembled WGS sequence"/>
</dbReference>
<keyword evidence="2" id="KW-1185">Reference proteome</keyword>
<proteinExistence type="predicted"/>
<name>A0AAD1Y4Q4_EUPCR</name>
<dbReference type="EMBL" id="CAMPGE010027520">
    <property type="protein sequence ID" value="CAI2385138.1"/>
    <property type="molecule type" value="Genomic_DNA"/>
</dbReference>
<protein>
    <submittedName>
        <fullName evidence="1">Uncharacterized protein</fullName>
    </submittedName>
</protein>
<sequence>MENKEEEGRVVGSLEKSHCSRARSKTINPASTLTITFCKENSSSAYRFKTWGRLDVC</sequence>
<dbReference type="AlphaFoldDB" id="A0AAD1Y4Q4"/>
<comment type="caution">
    <text evidence="1">The sequence shown here is derived from an EMBL/GenBank/DDBJ whole genome shotgun (WGS) entry which is preliminary data.</text>
</comment>
<organism evidence="1 2">
    <name type="scientific">Euplotes crassus</name>
    <dbReference type="NCBI Taxonomy" id="5936"/>
    <lineage>
        <taxon>Eukaryota</taxon>
        <taxon>Sar</taxon>
        <taxon>Alveolata</taxon>
        <taxon>Ciliophora</taxon>
        <taxon>Intramacronucleata</taxon>
        <taxon>Spirotrichea</taxon>
        <taxon>Hypotrichia</taxon>
        <taxon>Euplotida</taxon>
        <taxon>Euplotidae</taxon>
        <taxon>Moneuplotes</taxon>
    </lineage>
</organism>
<gene>
    <name evidence="1" type="ORF">ECRASSUSDP1_LOCUS26686</name>
</gene>
<accession>A0AAD1Y4Q4</accession>
<evidence type="ECO:0000313" key="2">
    <source>
        <dbReference type="Proteomes" id="UP001295684"/>
    </source>
</evidence>
<evidence type="ECO:0000313" key="1">
    <source>
        <dbReference type="EMBL" id="CAI2385138.1"/>
    </source>
</evidence>
<reference evidence="1" key="1">
    <citation type="submission" date="2023-07" db="EMBL/GenBank/DDBJ databases">
        <authorList>
            <consortium name="AG Swart"/>
            <person name="Singh M."/>
            <person name="Singh A."/>
            <person name="Seah K."/>
            <person name="Emmerich C."/>
        </authorList>
    </citation>
    <scope>NUCLEOTIDE SEQUENCE</scope>
    <source>
        <strain evidence="1">DP1</strain>
    </source>
</reference>